<dbReference type="eggNOG" id="KOG2832">
    <property type="taxonomic scope" value="Eukaryota"/>
</dbReference>
<dbReference type="RefSeq" id="XP_003675577.1">
    <property type="nucleotide sequence ID" value="XM_003675529.1"/>
</dbReference>
<dbReference type="AlphaFoldDB" id="G0VCK1"/>
<evidence type="ECO:0000256" key="14">
    <source>
        <dbReference type="SAM" id="MobiDB-lite"/>
    </source>
</evidence>
<evidence type="ECO:0000256" key="7">
    <source>
        <dbReference type="ARBA" id="ARBA00022927"/>
    </source>
</evidence>
<dbReference type="Proteomes" id="UP000001640">
    <property type="component" value="Chromosome 3"/>
</dbReference>
<keyword evidence="12" id="KW-0472">Membrane</keyword>
<dbReference type="OrthoDB" id="287041at2759"/>
<dbReference type="InterPro" id="IPR004274">
    <property type="entry name" value="FCP1_dom"/>
</dbReference>
<comment type="similarity">
    <text evidence="2 13">Belongs to the TIM50 family.</text>
</comment>
<dbReference type="KEGG" id="ncs:NCAS_0C02210"/>
<dbReference type="FunFam" id="3.40.50.1000:FF:000019">
    <property type="entry name" value="Mitochondrial import inner membrane translocase subunit TIM50"/>
    <property type="match status" value="1"/>
</dbReference>
<comment type="subunit">
    <text evidence="13">Component of the TIM23 complex.</text>
</comment>
<evidence type="ECO:0000256" key="1">
    <source>
        <dbReference type="ARBA" id="ARBA00004434"/>
    </source>
</evidence>
<proteinExistence type="inferred from homology"/>
<evidence type="ECO:0000313" key="17">
    <source>
        <dbReference type="Proteomes" id="UP000001640"/>
    </source>
</evidence>
<dbReference type="InParanoid" id="G0VCK1"/>
<keyword evidence="9" id="KW-1133">Transmembrane helix</keyword>
<evidence type="ECO:0000256" key="9">
    <source>
        <dbReference type="ARBA" id="ARBA00022989"/>
    </source>
</evidence>
<dbReference type="GO" id="GO:0042802">
    <property type="term" value="F:identical protein binding"/>
    <property type="evidence" value="ECO:0007669"/>
    <property type="project" value="EnsemblFungi"/>
</dbReference>
<dbReference type="HOGENOM" id="CLU_023309_1_2_1"/>
<dbReference type="GO" id="GO:0030943">
    <property type="term" value="F:mitochondrion targeting sequence binding"/>
    <property type="evidence" value="ECO:0007669"/>
    <property type="project" value="EnsemblFungi"/>
</dbReference>
<keyword evidence="8 13" id="KW-0809">Transit peptide</keyword>
<dbReference type="Gene3D" id="3.40.50.1000">
    <property type="entry name" value="HAD superfamily/HAD-like"/>
    <property type="match status" value="1"/>
</dbReference>
<dbReference type="STRING" id="1064592.G0VCK1"/>
<dbReference type="GeneID" id="96902794"/>
<protein>
    <recommendedName>
        <fullName evidence="3 13">Mitochondrial import inner membrane translocase subunit TIM50</fullName>
    </recommendedName>
</protein>
<feature type="region of interest" description="Disordered" evidence="14">
    <location>
        <begin position="453"/>
        <end position="491"/>
    </location>
</feature>
<dbReference type="GO" id="GO:0005744">
    <property type="term" value="C:TIM23 mitochondrial import inner membrane translocase complex"/>
    <property type="evidence" value="ECO:0007669"/>
    <property type="project" value="UniProtKB-UniRule"/>
</dbReference>
<dbReference type="GO" id="GO:0046902">
    <property type="term" value="P:regulation of mitochondrial membrane permeability"/>
    <property type="evidence" value="ECO:0007669"/>
    <property type="project" value="EnsemblFungi"/>
</dbReference>
<evidence type="ECO:0000256" key="4">
    <source>
        <dbReference type="ARBA" id="ARBA00022448"/>
    </source>
</evidence>
<evidence type="ECO:0000256" key="6">
    <source>
        <dbReference type="ARBA" id="ARBA00022792"/>
    </source>
</evidence>
<accession>G0VCK1</accession>
<dbReference type="FunCoup" id="G0VCK1">
    <property type="interactions" value="515"/>
</dbReference>
<dbReference type="InterPro" id="IPR036412">
    <property type="entry name" value="HAD-like_sf"/>
</dbReference>
<dbReference type="EMBL" id="HE576754">
    <property type="protein sequence ID" value="CCC69211.1"/>
    <property type="molecule type" value="Genomic_DNA"/>
</dbReference>
<keyword evidence="6" id="KW-0999">Mitochondrion inner membrane</keyword>
<comment type="function">
    <text evidence="13">Essential component of the TIM23 complex, a complex that mediates the translocation of transit peptide-containing proteins across the mitochondrial inner membrane.</text>
</comment>
<keyword evidence="10 13" id="KW-0811">Translocation</keyword>
<keyword evidence="17" id="KW-1185">Reference proteome</keyword>
<evidence type="ECO:0000256" key="11">
    <source>
        <dbReference type="ARBA" id="ARBA00023128"/>
    </source>
</evidence>
<dbReference type="GO" id="GO:0008320">
    <property type="term" value="F:protein transmembrane transporter activity"/>
    <property type="evidence" value="ECO:0007669"/>
    <property type="project" value="EnsemblFungi"/>
</dbReference>
<evidence type="ECO:0000259" key="15">
    <source>
        <dbReference type="PROSITE" id="PS50969"/>
    </source>
</evidence>
<dbReference type="PROSITE" id="PS50969">
    <property type="entry name" value="FCP1"/>
    <property type="match status" value="1"/>
</dbReference>
<feature type="compositionally biased region" description="Basic and acidic residues" evidence="14">
    <location>
        <begin position="468"/>
        <end position="491"/>
    </location>
</feature>
<dbReference type="OMA" id="RDRSEYV"/>
<evidence type="ECO:0000256" key="13">
    <source>
        <dbReference type="RuleBase" id="RU365079"/>
    </source>
</evidence>
<reference key="2">
    <citation type="submission" date="2011-08" db="EMBL/GenBank/DDBJ databases">
        <title>Genome sequence of Naumovozyma castellii.</title>
        <authorList>
            <person name="Gordon J.L."/>
            <person name="Armisen D."/>
            <person name="Proux-Wera E."/>
            <person name="OhEigeartaigh S.S."/>
            <person name="Byrne K.P."/>
            <person name="Wolfe K.H."/>
        </authorList>
    </citation>
    <scope>NUCLEOTIDE SEQUENCE</scope>
    <source>
        <strain>Type strain:CBS 4309</strain>
    </source>
</reference>
<organism evidence="16 17">
    <name type="scientific">Naumovozyma castellii</name>
    <name type="common">Yeast</name>
    <name type="synonym">Saccharomyces castellii</name>
    <dbReference type="NCBI Taxonomy" id="27288"/>
    <lineage>
        <taxon>Eukaryota</taxon>
        <taxon>Fungi</taxon>
        <taxon>Dikarya</taxon>
        <taxon>Ascomycota</taxon>
        <taxon>Saccharomycotina</taxon>
        <taxon>Saccharomycetes</taxon>
        <taxon>Saccharomycetales</taxon>
        <taxon>Saccharomycetaceae</taxon>
        <taxon>Naumovozyma</taxon>
    </lineage>
</organism>
<name>G0VCK1_NAUCA</name>
<keyword evidence="11 13" id="KW-0496">Mitochondrion</keyword>
<dbReference type="CDD" id="cd07521">
    <property type="entry name" value="HAD_FCP1-like"/>
    <property type="match status" value="1"/>
</dbReference>
<dbReference type="GO" id="GO:0030150">
    <property type="term" value="P:protein import into mitochondrial matrix"/>
    <property type="evidence" value="ECO:0007669"/>
    <property type="project" value="EnsemblFungi"/>
</dbReference>
<dbReference type="InterPro" id="IPR050365">
    <property type="entry name" value="TIM50"/>
</dbReference>
<evidence type="ECO:0000256" key="3">
    <source>
        <dbReference type="ARBA" id="ARBA00020799"/>
    </source>
</evidence>
<keyword evidence="4 13" id="KW-0813">Transport</keyword>
<feature type="region of interest" description="Disordered" evidence="14">
    <location>
        <begin position="76"/>
        <end position="115"/>
    </location>
</feature>
<evidence type="ECO:0000256" key="8">
    <source>
        <dbReference type="ARBA" id="ARBA00022946"/>
    </source>
</evidence>
<keyword evidence="7 13" id="KW-0653">Protein transport</keyword>
<reference evidence="16 17" key="1">
    <citation type="journal article" date="2011" name="Proc. Natl. Acad. Sci. U.S.A.">
        <title>Evolutionary erosion of yeast sex chromosomes by mating-type switching accidents.</title>
        <authorList>
            <person name="Gordon J.L."/>
            <person name="Armisen D."/>
            <person name="Proux-Wera E."/>
            <person name="Oheigeartaigh S.S."/>
            <person name="Byrne K.P."/>
            <person name="Wolfe K.H."/>
        </authorList>
    </citation>
    <scope>NUCLEOTIDE SEQUENCE [LARGE SCALE GENOMIC DNA]</scope>
    <source>
        <strain evidence="17">ATCC 76901 / BCRC 22586 / CBS 4309 / NBRC 1992 / NRRL Y-12630</strain>
    </source>
</reference>
<comment type="subcellular location">
    <subcellularLocation>
        <location evidence="1 13">Mitochondrion inner membrane</location>
        <topology evidence="1 13">Single-pass membrane protein</topology>
    </subcellularLocation>
</comment>
<evidence type="ECO:0000256" key="12">
    <source>
        <dbReference type="ARBA" id="ARBA00023136"/>
    </source>
</evidence>
<evidence type="ECO:0000256" key="5">
    <source>
        <dbReference type="ARBA" id="ARBA00022692"/>
    </source>
</evidence>
<evidence type="ECO:0000313" key="16">
    <source>
        <dbReference type="EMBL" id="CCC69211.1"/>
    </source>
</evidence>
<dbReference type="PANTHER" id="PTHR12210">
    <property type="entry name" value="DULLARD PROTEIN PHOSPHATASE"/>
    <property type="match status" value="1"/>
</dbReference>
<gene>
    <name evidence="16" type="primary">NCAS0C02210</name>
    <name evidence="16" type="ordered locus">NCAS_0C02210</name>
</gene>
<dbReference type="SMART" id="SM00577">
    <property type="entry name" value="CPDc"/>
    <property type="match status" value="1"/>
</dbReference>
<sequence length="491" mass="56792">MPMLLLPIARQLCRASSSPLVRMAAPAVLSAVSQHELKRNLHYSSTMLDAKKKKEGPKSILTDDLLAKAGLDVDEMNAKKDGTGEEKESSSHEGEAEEEGSGEAKTRKKRSRKTSTDIKREKYANWFYIFSFSGLAGGALYMTRDWDASEPEEIKKDIGNGYSAGLMYQRFKARFNSMFTYFQEPPFPDLLPPPPPAPYQRPLTLVITLEDFLVHSEWSQKYGWRTAKRPGVDYFLGYLSQYYEIVLFSSNYMMYGEKIAEKLDPLHAFISYNLFKEHCVYKDGVHIKDLSKLNRDVNKVLIIDTEPNNYKLQPENAIPVKPWDGKADDELLRLIPFLEYLATQQTEDVKPILNSFHDKYELPEEFNNRVIKLREKFEKDQKLKQDGNWALKALGVATNLTGQGSKFPLDLIREEGEKNYVRFMKLIEEEKEKMRIQQEQMSGQTFTLKDYVEGNIPTPEEQMQAQLEKQKEIDELFEQKKKEKAQEQQKQ</sequence>
<evidence type="ECO:0000256" key="10">
    <source>
        <dbReference type="ARBA" id="ARBA00023010"/>
    </source>
</evidence>
<feature type="domain" description="FCP1 homology" evidence="15">
    <location>
        <begin position="198"/>
        <end position="341"/>
    </location>
</feature>
<dbReference type="InterPro" id="IPR023214">
    <property type="entry name" value="HAD_sf"/>
</dbReference>
<keyword evidence="5" id="KW-0812">Transmembrane</keyword>
<dbReference type="SUPFAM" id="SSF56784">
    <property type="entry name" value="HAD-like"/>
    <property type="match status" value="1"/>
</dbReference>
<evidence type="ECO:0000256" key="2">
    <source>
        <dbReference type="ARBA" id="ARBA00006344"/>
    </source>
</evidence>
<dbReference type="Pfam" id="PF03031">
    <property type="entry name" value="NIF"/>
    <property type="match status" value="1"/>
</dbReference>
<feature type="compositionally biased region" description="Basic and acidic residues" evidence="14">
    <location>
        <begin position="76"/>
        <end position="94"/>
    </location>
</feature>